<evidence type="ECO:0000313" key="2">
    <source>
        <dbReference type="EMBL" id="SQK75762.1"/>
    </source>
</evidence>
<name>A0A2X5PFY7_9GAMM</name>
<dbReference type="InterPro" id="IPR025285">
    <property type="entry name" value="DUF4145"/>
</dbReference>
<dbReference type="Pfam" id="PF13643">
    <property type="entry name" value="DUF4145"/>
    <property type="match status" value="1"/>
</dbReference>
<organism evidence="2 3">
    <name type="scientific">Tatumella ptyseos</name>
    <dbReference type="NCBI Taxonomy" id="82987"/>
    <lineage>
        <taxon>Bacteria</taxon>
        <taxon>Pseudomonadati</taxon>
        <taxon>Pseudomonadota</taxon>
        <taxon>Gammaproteobacteria</taxon>
        <taxon>Enterobacterales</taxon>
        <taxon>Erwiniaceae</taxon>
        <taxon>Tatumella</taxon>
    </lineage>
</organism>
<dbReference type="KEGG" id="tpty:NCTC11468_02613"/>
<proteinExistence type="predicted"/>
<evidence type="ECO:0000259" key="1">
    <source>
        <dbReference type="Pfam" id="PF13643"/>
    </source>
</evidence>
<gene>
    <name evidence="2" type="ORF">NCTC11468_02613</name>
</gene>
<dbReference type="Proteomes" id="UP000248758">
    <property type="component" value="Chromosome 1"/>
</dbReference>
<dbReference type="EMBL" id="LS483499">
    <property type="protein sequence ID" value="SQK75762.1"/>
    <property type="molecule type" value="Genomic_DNA"/>
</dbReference>
<dbReference type="AlphaFoldDB" id="A0A2X5PFY7"/>
<sequence length="197" mass="22152">MLVAFGQIEKKNSEHSVSFFCRSCGNPTSANVLSPGGFNPMGFAEHYGDTSIPDSPQFPLLDYFPKPEISSAPESSPERAAKFFVEAKDNLKRGNYETSVMLCRKVVDISTKVILGDDSGKEQLSKRISMLHAQGKITEQMREWAHIVRFDANGAVHSDEEFTQQEAEEMIGFTEVFLIYSFTLPEMVRVKREKSDK</sequence>
<protein>
    <recommendedName>
        <fullName evidence="1">DUF4145 domain-containing protein</fullName>
    </recommendedName>
</protein>
<accession>A0A2X5PFY7</accession>
<dbReference type="RefSeq" id="WP_111678618.1">
    <property type="nucleotide sequence ID" value="NZ_LS483499.1"/>
</dbReference>
<reference evidence="2 3" key="1">
    <citation type="submission" date="2018-06" db="EMBL/GenBank/DDBJ databases">
        <authorList>
            <consortium name="Pathogen Informatics"/>
            <person name="Doyle S."/>
        </authorList>
    </citation>
    <scope>NUCLEOTIDE SEQUENCE [LARGE SCALE GENOMIC DNA]</scope>
    <source>
        <strain evidence="2 3">NCTC11468</strain>
    </source>
</reference>
<feature type="domain" description="DUF4145" evidence="1">
    <location>
        <begin position="95"/>
        <end position="175"/>
    </location>
</feature>
<evidence type="ECO:0000313" key="3">
    <source>
        <dbReference type="Proteomes" id="UP000248758"/>
    </source>
</evidence>